<feature type="binding site" evidence="5">
    <location>
        <position position="46"/>
    </location>
    <ligand>
        <name>ATP</name>
        <dbReference type="ChEBI" id="CHEBI:30616"/>
    </ligand>
</feature>
<dbReference type="PANTHER" id="PTHR43289:SF34">
    <property type="entry name" value="SERINE_THREONINE-PROTEIN KINASE YBDM-RELATED"/>
    <property type="match status" value="1"/>
</dbReference>
<proteinExistence type="predicted"/>
<evidence type="ECO:0000256" key="5">
    <source>
        <dbReference type="PROSITE-ProRule" id="PRU10141"/>
    </source>
</evidence>
<dbReference type="PROSITE" id="PS00107">
    <property type="entry name" value="PROTEIN_KINASE_ATP"/>
    <property type="match status" value="1"/>
</dbReference>
<evidence type="ECO:0000256" key="2">
    <source>
        <dbReference type="ARBA" id="ARBA00022741"/>
    </source>
</evidence>
<dbReference type="PANTHER" id="PTHR43289">
    <property type="entry name" value="MITOGEN-ACTIVATED PROTEIN KINASE KINASE KINASE 20-RELATED"/>
    <property type="match status" value="1"/>
</dbReference>
<dbReference type="STRING" id="1196353.SAMN05444921_13615"/>
<dbReference type="GO" id="GO:0004674">
    <property type="term" value="F:protein serine/threonine kinase activity"/>
    <property type="evidence" value="ECO:0007669"/>
    <property type="project" value="UniProtKB-KW"/>
</dbReference>
<feature type="compositionally biased region" description="Low complexity" evidence="6">
    <location>
        <begin position="377"/>
        <end position="387"/>
    </location>
</feature>
<gene>
    <name evidence="9" type="ORF">SAMN05444921_13615</name>
</gene>
<dbReference type="CDD" id="cd14014">
    <property type="entry name" value="STKc_PknB_like"/>
    <property type="match status" value="1"/>
</dbReference>
<dbReference type="GO" id="GO:0005524">
    <property type="term" value="F:ATP binding"/>
    <property type="evidence" value="ECO:0007669"/>
    <property type="project" value="UniProtKB-UniRule"/>
</dbReference>
<accession>A0A1H0DSY6</accession>
<dbReference type="OrthoDB" id="9762169at2"/>
<dbReference type="GeneID" id="40834235"/>
<dbReference type="SMART" id="SM00220">
    <property type="entry name" value="S_TKc"/>
    <property type="match status" value="1"/>
</dbReference>
<evidence type="ECO:0000256" key="7">
    <source>
        <dbReference type="SAM" id="Phobius"/>
    </source>
</evidence>
<keyword evidence="1" id="KW-0808">Transferase</keyword>
<dbReference type="InterPro" id="IPR011009">
    <property type="entry name" value="Kinase-like_dom_sf"/>
</dbReference>
<feature type="region of interest" description="Disordered" evidence="6">
    <location>
        <begin position="342"/>
        <end position="400"/>
    </location>
</feature>
<keyword evidence="2 5" id="KW-0547">Nucleotide-binding</keyword>
<evidence type="ECO:0000256" key="6">
    <source>
        <dbReference type="SAM" id="MobiDB-lite"/>
    </source>
</evidence>
<keyword evidence="7" id="KW-0812">Transmembrane</keyword>
<evidence type="ECO:0000256" key="1">
    <source>
        <dbReference type="ARBA" id="ARBA00022679"/>
    </source>
</evidence>
<dbReference type="Gene3D" id="1.10.510.10">
    <property type="entry name" value="Transferase(Phosphotransferase) domain 1"/>
    <property type="match status" value="1"/>
</dbReference>
<dbReference type="EMBL" id="FNHI01000036">
    <property type="protein sequence ID" value="SDN73314.1"/>
    <property type="molecule type" value="Genomic_DNA"/>
</dbReference>
<dbReference type="Proteomes" id="UP000199063">
    <property type="component" value="Unassembled WGS sequence"/>
</dbReference>
<organism evidence="9 10">
    <name type="scientific">Streptomyces wuyuanensis</name>
    <dbReference type="NCBI Taxonomy" id="1196353"/>
    <lineage>
        <taxon>Bacteria</taxon>
        <taxon>Bacillati</taxon>
        <taxon>Actinomycetota</taxon>
        <taxon>Actinomycetes</taxon>
        <taxon>Kitasatosporales</taxon>
        <taxon>Streptomycetaceae</taxon>
        <taxon>Streptomyces</taxon>
    </lineage>
</organism>
<dbReference type="AlphaFoldDB" id="A0A1H0DSY6"/>
<dbReference type="SUPFAM" id="SSF56112">
    <property type="entry name" value="Protein kinase-like (PK-like)"/>
    <property type="match status" value="1"/>
</dbReference>
<feature type="transmembrane region" description="Helical" evidence="7">
    <location>
        <begin position="318"/>
        <end position="338"/>
    </location>
</feature>
<keyword evidence="3 9" id="KW-0418">Kinase</keyword>
<feature type="domain" description="Protein kinase" evidence="8">
    <location>
        <begin position="18"/>
        <end position="270"/>
    </location>
</feature>
<evidence type="ECO:0000259" key="8">
    <source>
        <dbReference type="PROSITE" id="PS50011"/>
    </source>
</evidence>
<dbReference type="RefSeq" id="WP_093662276.1">
    <property type="nucleotide sequence ID" value="NZ_FNHI01000036.1"/>
</dbReference>
<keyword evidence="7" id="KW-1133">Transmembrane helix</keyword>
<dbReference type="InterPro" id="IPR008271">
    <property type="entry name" value="Ser/Thr_kinase_AS"/>
</dbReference>
<evidence type="ECO:0000313" key="9">
    <source>
        <dbReference type="EMBL" id="SDN73314.1"/>
    </source>
</evidence>
<keyword evidence="9" id="KW-0723">Serine/threonine-protein kinase</keyword>
<evidence type="ECO:0000313" key="10">
    <source>
        <dbReference type="Proteomes" id="UP000199063"/>
    </source>
</evidence>
<keyword evidence="10" id="KW-1185">Reference proteome</keyword>
<evidence type="ECO:0000256" key="3">
    <source>
        <dbReference type="ARBA" id="ARBA00022777"/>
    </source>
</evidence>
<keyword evidence="4 5" id="KW-0067">ATP-binding</keyword>
<name>A0A1H0DSY6_9ACTN</name>
<dbReference type="InterPro" id="IPR000719">
    <property type="entry name" value="Prot_kinase_dom"/>
</dbReference>
<protein>
    <submittedName>
        <fullName evidence="9">Serine/threonine protein kinase</fullName>
    </submittedName>
</protein>
<reference evidence="10" key="1">
    <citation type="submission" date="2016-10" db="EMBL/GenBank/DDBJ databases">
        <authorList>
            <person name="Varghese N."/>
            <person name="Submissions S."/>
        </authorList>
    </citation>
    <scope>NUCLEOTIDE SEQUENCE [LARGE SCALE GENOMIC DNA]</scope>
    <source>
        <strain evidence="10">CGMCC 4.7042</strain>
    </source>
</reference>
<feature type="compositionally biased region" description="Polar residues" evidence="6">
    <location>
        <begin position="342"/>
        <end position="355"/>
    </location>
</feature>
<keyword evidence="7" id="KW-0472">Membrane</keyword>
<dbReference type="Gene3D" id="3.30.200.20">
    <property type="entry name" value="Phosphorylase Kinase, domain 1"/>
    <property type="match status" value="1"/>
</dbReference>
<evidence type="ECO:0000256" key="4">
    <source>
        <dbReference type="ARBA" id="ARBA00022840"/>
    </source>
</evidence>
<sequence>MPSIVPAAPGDPERIACYRILGRLGSGGMGTVYAALGPQGRRVAVKVIHPQHAAEPEFRARFHREVEVLRRVAGPCLVPLLDAAPAADIPWLATDYVPGPTLQQHLTAHGPLAPMQLHLLAAGTASALAAIHAQGVVHRDLKPTNVILTPQGPRVLDFGIAHVADGTAITRTGMLTGTPGWISPEHYRDSTVSPPGDVFTWGALVAYAATGRLPFGSGAADAVAFRVMREQPNLEGAPDDLRELLESCMAKDPQERPTAATLAERTTELLGRQATQVLDRGPIQTTAVEEVLASQWHIPEVDDDPAWTIAPRRNTRRAAWLAASFVLILAAAMGAWAATAMNSHSDTGTRPSTEPASVRETARKPSPATSPPPVSSPPAARAVSTPSQVAPSPTPPVGRTQVTTIAPWAVGGYPADDITVTGETVGSCWSSSEATMRLDSWRCIAEDQILDPCFAPDESPEHEALLCMGTQPNRMVRLTLTEPLPGNNFHIPGGPQVTPLLIILADGNACRTMTGATTVLAGERMNYGCEEGGHLYGEPDKSNALWTISYRAEGAGASVSTPIAHAYQ</sequence>
<dbReference type="PROSITE" id="PS00108">
    <property type="entry name" value="PROTEIN_KINASE_ST"/>
    <property type="match status" value="1"/>
</dbReference>
<dbReference type="InterPro" id="IPR017441">
    <property type="entry name" value="Protein_kinase_ATP_BS"/>
</dbReference>
<dbReference type="PROSITE" id="PS50011">
    <property type="entry name" value="PROTEIN_KINASE_DOM"/>
    <property type="match status" value="1"/>
</dbReference>
<dbReference type="Pfam" id="PF00069">
    <property type="entry name" value="Pkinase"/>
    <property type="match status" value="1"/>
</dbReference>